<protein>
    <submittedName>
        <fullName evidence="2">Cytosolic endo-beta-N-acetylglucosaminidase</fullName>
    </submittedName>
</protein>
<proteinExistence type="predicted"/>
<reference evidence="2 3" key="1">
    <citation type="submission" date="2019-01" db="EMBL/GenBank/DDBJ databases">
        <title>Draft Genome and Complete Hox-Cluster Characterization of the Sterlet Sturgeon (Acipenser ruthenus).</title>
        <authorList>
            <person name="Wei Q."/>
        </authorList>
    </citation>
    <scope>NUCLEOTIDE SEQUENCE [LARGE SCALE GENOMIC DNA]</scope>
    <source>
        <strain evidence="2">WHYD16114868_AA</strain>
        <tissue evidence="2">Blood</tissue>
    </source>
</reference>
<evidence type="ECO:0000313" key="3">
    <source>
        <dbReference type="Proteomes" id="UP000289886"/>
    </source>
</evidence>
<dbReference type="Pfam" id="PF25529">
    <property type="entry name" value="Ig_ENGASE1_C"/>
    <property type="match status" value="1"/>
</dbReference>
<name>A0A444UQH7_ACIRT</name>
<dbReference type="Proteomes" id="UP000289886">
    <property type="component" value="Unassembled WGS sequence"/>
</dbReference>
<gene>
    <name evidence="2" type="ORF">EOD39_0101</name>
</gene>
<keyword evidence="3" id="KW-1185">Reference proteome</keyword>
<evidence type="ECO:0000313" key="2">
    <source>
        <dbReference type="EMBL" id="RXM37427.1"/>
    </source>
</evidence>
<organism evidence="2 3">
    <name type="scientific">Acipenser ruthenus</name>
    <name type="common">Sterlet sturgeon</name>
    <dbReference type="NCBI Taxonomy" id="7906"/>
    <lineage>
        <taxon>Eukaryota</taxon>
        <taxon>Metazoa</taxon>
        <taxon>Chordata</taxon>
        <taxon>Craniata</taxon>
        <taxon>Vertebrata</taxon>
        <taxon>Euteleostomi</taxon>
        <taxon>Actinopterygii</taxon>
        <taxon>Chondrostei</taxon>
        <taxon>Acipenseriformes</taxon>
        <taxon>Acipenseridae</taxon>
        <taxon>Acipenser</taxon>
    </lineage>
</organism>
<dbReference type="EMBL" id="SCEB01214069">
    <property type="protein sequence ID" value="RXM37427.1"/>
    <property type="molecule type" value="Genomic_DNA"/>
</dbReference>
<feature type="domain" description="Cytosolic endo-beta-N-acetylglucosaminidase C-terminal" evidence="1">
    <location>
        <begin position="4"/>
        <end position="92"/>
    </location>
</feature>
<evidence type="ECO:0000259" key="1">
    <source>
        <dbReference type="Pfam" id="PF25529"/>
    </source>
</evidence>
<accession>A0A444UQH7</accession>
<dbReference type="AlphaFoldDB" id="A0A444UQH7"/>
<comment type="caution">
    <text evidence="2">The sequence shown here is derived from an EMBL/GenBank/DDBJ whole genome shotgun (WGS) entry which is preliminary data.</text>
</comment>
<sequence length="121" mass="13538">MPALHWSYPAHHASHFRVHWRKLRCPEPGALSEQEQEQAVLIGRAYSSVYRVVDLAVPDAVDGDPCWLEFLVQPVTKEGFTGLKSEWGRLTLREPKGLSDAQKNSLSLAPPTPQALYNGSF</sequence>
<dbReference type="InterPro" id="IPR057882">
    <property type="entry name" value="ENGase_C"/>
</dbReference>